<dbReference type="EMBL" id="CP070969">
    <property type="protein sequence ID" value="QSF42791.1"/>
    <property type="molecule type" value="Genomic_DNA"/>
</dbReference>
<dbReference type="Pfam" id="PF00583">
    <property type="entry name" value="Acetyltransf_1"/>
    <property type="match status" value="1"/>
</dbReference>
<name>A0ABX7L698_9BACL</name>
<evidence type="ECO:0000256" key="1">
    <source>
        <dbReference type="ARBA" id="ARBA00022679"/>
    </source>
</evidence>
<accession>A0ABX7L698</accession>
<dbReference type="Gene3D" id="3.40.630.30">
    <property type="match status" value="1"/>
</dbReference>
<keyword evidence="5" id="KW-1185">Reference proteome</keyword>
<keyword evidence="1" id="KW-0808">Transferase</keyword>
<dbReference type="PANTHER" id="PTHR43877">
    <property type="entry name" value="AMINOALKYLPHOSPHONATE N-ACETYLTRANSFERASE-RELATED-RELATED"/>
    <property type="match status" value="1"/>
</dbReference>
<dbReference type="CDD" id="cd04301">
    <property type="entry name" value="NAT_SF"/>
    <property type="match status" value="1"/>
</dbReference>
<dbReference type="SUPFAM" id="SSF55729">
    <property type="entry name" value="Acyl-CoA N-acyltransferases (Nat)"/>
    <property type="match status" value="1"/>
</dbReference>
<protein>
    <submittedName>
        <fullName evidence="4">GNAT family N-acetyltransferase</fullName>
    </submittedName>
</protein>
<sequence>MDIQIRELSHLEQARSIEIDSSFTIDSMLNLTINGGQIGYTITELAGYRKSYEEISAGDYAEYIGNPKKKCFLAYAGEVIVGQILLKENWNKYGFVDCLKVDNEYRGFGIGRQLIRQARLWAEAGGMPGLMLETQNNNVRACQFYESCGFVIGGFDYLLYKGLHPQTKEAAIYWYLIFE</sequence>
<dbReference type="PRINTS" id="PR01754">
    <property type="entry name" value="SACTRNSFRASE"/>
</dbReference>
<dbReference type="PROSITE" id="PS51186">
    <property type="entry name" value="GNAT"/>
    <property type="match status" value="1"/>
</dbReference>
<dbReference type="InterPro" id="IPR000182">
    <property type="entry name" value="GNAT_dom"/>
</dbReference>
<evidence type="ECO:0000313" key="4">
    <source>
        <dbReference type="EMBL" id="QSF42791.1"/>
    </source>
</evidence>
<dbReference type="PANTHER" id="PTHR43877:SF2">
    <property type="entry name" value="AMINOALKYLPHOSPHONATE N-ACETYLTRANSFERASE-RELATED"/>
    <property type="match status" value="1"/>
</dbReference>
<gene>
    <name evidence="4" type="ORF">JRJ22_15890</name>
</gene>
<dbReference type="InterPro" id="IPR016181">
    <property type="entry name" value="Acyl_CoA_acyltransferase"/>
</dbReference>
<dbReference type="InterPro" id="IPR008125">
    <property type="entry name" value="Streptothricin_AcTrfase"/>
</dbReference>
<organism evidence="4 5">
    <name type="scientific">Paenibacillus tianjinensis</name>
    <dbReference type="NCBI Taxonomy" id="2810347"/>
    <lineage>
        <taxon>Bacteria</taxon>
        <taxon>Bacillati</taxon>
        <taxon>Bacillota</taxon>
        <taxon>Bacilli</taxon>
        <taxon>Bacillales</taxon>
        <taxon>Paenibacillaceae</taxon>
        <taxon>Paenibacillus</taxon>
    </lineage>
</organism>
<evidence type="ECO:0000313" key="5">
    <source>
        <dbReference type="Proteomes" id="UP000663452"/>
    </source>
</evidence>
<evidence type="ECO:0000259" key="3">
    <source>
        <dbReference type="PROSITE" id="PS51186"/>
    </source>
</evidence>
<dbReference type="Proteomes" id="UP000663452">
    <property type="component" value="Chromosome"/>
</dbReference>
<feature type="domain" description="N-acetyltransferase" evidence="3">
    <location>
        <begin position="31"/>
        <end position="179"/>
    </location>
</feature>
<keyword evidence="2" id="KW-0012">Acyltransferase</keyword>
<dbReference type="RefSeq" id="WP_206100469.1">
    <property type="nucleotide sequence ID" value="NZ_CP070969.1"/>
</dbReference>
<evidence type="ECO:0000256" key="2">
    <source>
        <dbReference type="ARBA" id="ARBA00023315"/>
    </source>
</evidence>
<proteinExistence type="predicted"/>
<reference evidence="4 5" key="1">
    <citation type="submission" date="2021-02" db="EMBL/GenBank/DDBJ databases">
        <title>Paenibacillus tianjinensis sp. nov.</title>
        <authorList>
            <person name="Liu H."/>
        </authorList>
    </citation>
    <scope>NUCLEOTIDE SEQUENCE [LARGE SCALE GENOMIC DNA]</scope>
    <source>
        <strain evidence="4 5">TB2019</strain>
    </source>
</reference>
<dbReference type="InterPro" id="IPR050832">
    <property type="entry name" value="Bact_Acetyltransf"/>
</dbReference>